<dbReference type="SUPFAM" id="SSF56935">
    <property type="entry name" value="Porins"/>
    <property type="match status" value="1"/>
</dbReference>
<evidence type="ECO:0000259" key="10">
    <source>
        <dbReference type="Pfam" id="PF00593"/>
    </source>
</evidence>
<keyword evidence="3 8" id="KW-1134">Transmembrane beta strand</keyword>
<evidence type="ECO:0000313" key="13">
    <source>
        <dbReference type="Proteomes" id="UP000742098"/>
    </source>
</evidence>
<proteinExistence type="inferred from homology"/>
<dbReference type="Gene3D" id="2.40.170.20">
    <property type="entry name" value="TonB-dependent receptor, beta-barrel domain"/>
    <property type="match status" value="1"/>
</dbReference>
<reference evidence="12" key="2">
    <citation type="submission" date="2021-09" db="EMBL/GenBank/DDBJ databases">
        <authorList>
            <person name="Gilroy R."/>
        </authorList>
    </citation>
    <scope>NUCLEOTIDE SEQUENCE</scope>
    <source>
        <strain evidence="12">6966</strain>
    </source>
</reference>
<keyword evidence="7 8" id="KW-0998">Cell outer membrane</keyword>
<dbReference type="InterPro" id="IPR037066">
    <property type="entry name" value="Plug_dom_sf"/>
</dbReference>
<dbReference type="Pfam" id="PF07715">
    <property type="entry name" value="Plug"/>
    <property type="match status" value="1"/>
</dbReference>
<dbReference type="InterPro" id="IPR023997">
    <property type="entry name" value="TonB-dep_OMP_SusC/RagA_CS"/>
</dbReference>
<keyword evidence="4 8" id="KW-0812">Transmembrane</keyword>
<protein>
    <submittedName>
        <fullName evidence="12">SusC/RagA family TonB-linked outer membrane protein</fullName>
    </submittedName>
</protein>
<dbReference type="SUPFAM" id="SSF49464">
    <property type="entry name" value="Carboxypeptidase regulatory domain-like"/>
    <property type="match status" value="1"/>
</dbReference>
<dbReference type="PROSITE" id="PS52016">
    <property type="entry name" value="TONB_DEPENDENT_REC_3"/>
    <property type="match status" value="1"/>
</dbReference>
<sequence length="1159" mass="131041">MKKKRMCAFRIGRYVLKITKIMRLGLYLLLLTTFTVNANCFSQKTKVTLDVKQGTLLHIISELRKAFDYQFLYRVDDLEKCGRRDLKVQDAGVEEVMNKLLLGTHLTWRIEEDVILIRATDSVKQRKLYDVKGQVFDDKKNPLPGVTVRMDGTTVGTAADNEGKFEFRGPQESGRLIFTFVGFKQKIVPFKAGEPLVVVLEEDVENIDEVVVRAYGTQNRREVVSAISSIKADEMKELPTASFMNMLQGRVAGLNIINQSGAPGSASVVAIRGFNSLLTQGASDGSPLYVIDGVPMHSFVSPVTGTNTMADIDPAMIESVEVLKDAAAASIYGSRAGNGVIMITTKKGRVGEAKFSANVSYSASRLIESPLQTGGRLERWWDIVNKRNEIGAGNVQQGLVYPMSYTDVYKMGSGMYDAFWGNGRTGVKVIDYLQDSLNPFFNNQTNWWKYAFRRGEVVNANLQASGGSKRFTYMMGAGYYSETGIMNRSTYQRLNIMANLSATPNENLKMDMQVYGSYVDRSRNTKHALSNNRFEHMTVQPRSQKTILPASKEGVEDWLNDMNKTVDKSDDIRAMGSLYVEYKLLKGLTLSAKGSVDYSQGNKNVFTPSDLDKSYHENKSEGDIIRSIAMSNEELLRYRLSLNKQHNIEVLLGFNVERNQTYTLGGWGKGGASDDVYYYDPDLSVDVKDYKSFFGEADWRATRSYHSSFTEKAMVSYFGRLSYNWKQRYLMEFTFRRDGSSTFGEDNKWANFPSIGLGWAFSQEKFMRWAHWLDWGKLRASYGTSGQVFNDPYLAHGLMRVIRGPFQGNSGVTSGAAISPDLTWEKSEQYDIGLDLDMFNYRLKLKLDYYYKLTSSLIYKVPLPRTILLVNNRTENAMDVSNEGIELELEADILREGPVLWRTKFNASRNWNRFEKSYTNKDTGGLIVGRPLYGIYVYATDGFYNSEEEVPVVYDLMGNKKYFGGISYESPMSGLVGTYKIKDLNGDNIINGSDMYYAGTPQPKMHGGWVNEIIWKSFDLNLLFNYELGRKMINAREYTISSGQPKFVDIANLSYWEKPGDHAKLARIGTSTEVLMDRNIENVHAISLKQITLGYNLPKDWAKKVKLNGARVFMTVENLFYLSNYSGANPEVIDVYRGIDHGAEYPLPRKMTVGLTLNF</sequence>
<reference evidence="12" key="1">
    <citation type="journal article" date="2021" name="PeerJ">
        <title>Extensive microbial diversity within the chicken gut microbiome revealed by metagenomics and culture.</title>
        <authorList>
            <person name="Gilroy R."/>
            <person name="Ravi A."/>
            <person name="Getino M."/>
            <person name="Pursley I."/>
            <person name="Horton D.L."/>
            <person name="Alikhan N.F."/>
            <person name="Baker D."/>
            <person name="Gharbi K."/>
            <person name="Hall N."/>
            <person name="Watson M."/>
            <person name="Adriaenssens E.M."/>
            <person name="Foster-Nyarko E."/>
            <person name="Jarju S."/>
            <person name="Secka A."/>
            <person name="Antonio M."/>
            <person name="Oren A."/>
            <person name="Chaudhuri R.R."/>
            <person name="La Ragione R."/>
            <person name="Hildebrand F."/>
            <person name="Pallen M.J."/>
        </authorList>
    </citation>
    <scope>NUCLEOTIDE SEQUENCE</scope>
    <source>
        <strain evidence="12">6966</strain>
    </source>
</reference>
<feature type="domain" description="TonB-dependent receptor-like beta-barrel" evidence="10">
    <location>
        <begin position="570"/>
        <end position="932"/>
    </location>
</feature>
<comment type="caution">
    <text evidence="12">The sequence shown here is derived from an EMBL/GenBank/DDBJ whole genome shotgun (WGS) entry which is preliminary data.</text>
</comment>
<dbReference type="Gene3D" id="2.60.40.1120">
    <property type="entry name" value="Carboxypeptidase-like, regulatory domain"/>
    <property type="match status" value="1"/>
</dbReference>
<keyword evidence="6 8" id="KW-0472">Membrane</keyword>
<dbReference type="Pfam" id="PF13715">
    <property type="entry name" value="CarbopepD_reg_2"/>
    <property type="match status" value="1"/>
</dbReference>
<evidence type="ECO:0000256" key="4">
    <source>
        <dbReference type="ARBA" id="ARBA00022692"/>
    </source>
</evidence>
<evidence type="ECO:0000313" key="12">
    <source>
        <dbReference type="EMBL" id="HJF71766.1"/>
    </source>
</evidence>
<comment type="similarity">
    <text evidence="8 9">Belongs to the TonB-dependent receptor family.</text>
</comment>
<dbReference type="InterPro" id="IPR008969">
    <property type="entry name" value="CarboxyPept-like_regulatory"/>
</dbReference>
<dbReference type="InterPro" id="IPR012910">
    <property type="entry name" value="Plug_dom"/>
</dbReference>
<evidence type="ECO:0000259" key="11">
    <source>
        <dbReference type="Pfam" id="PF07715"/>
    </source>
</evidence>
<dbReference type="InterPro" id="IPR039426">
    <property type="entry name" value="TonB-dep_rcpt-like"/>
</dbReference>
<dbReference type="InterPro" id="IPR036942">
    <property type="entry name" value="Beta-barrel_TonB_sf"/>
</dbReference>
<dbReference type="Gene3D" id="2.170.130.10">
    <property type="entry name" value="TonB-dependent receptor, plug domain"/>
    <property type="match status" value="1"/>
</dbReference>
<evidence type="ECO:0000256" key="5">
    <source>
        <dbReference type="ARBA" id="ARBA00023077"/>
    </source>
</evidence>
<keyword evidence="5 9" id="KW-0798">TonB box</keyword>
<evidence type="ECO:0000256" key="1">
    <source>
        <dbReference type="ARBA" id="ARBA00004571"/>
    </source>
</evidence>
<dbReference type="Proteomes" id="UP000742098">
    <property type="component" value="Unassembled WGS sequence"/>
</dbReference>
<dbReference type="InterPro" id="IPR023996">
    <property type="entry name" value="TonB-dep_OMP_SusC/RagA"/>
</dbReference>
<feature type="domain" description="TonB-dependent receptor plug" evidence="11">
    <location>
        <begin position="220"/>
        <end position="340"/>
    </location>
</feature>
<organism evidence="12 13">
    <name type="scientific">Butyricimonas virosa</name>
    <dbReference type="NCBI Taxonomy" id="544645"/>
    <lineage>
        <taxon>Bacteria</taxon>
        <taxon>Pseudomonadati</taxon>
        <taxon>Bacteroidota</taxon>
        <taxon>Bacteroidia</taxon>
        <taxon>Bacteroidales</taxon>
        <taxon>Odoribacteraceae</taxon>
        <taxon>Butyricimonas</taxon>
    </lineage>
</organism>
<evidence type="ECO:0000256" key="8">
    <source>
        <dbReference type="PROSITE-ProRule" id="PRU01360"/>
    </source>
</evidence>
<dbReference type="GO" id="GO:0009279">
    <property type="term" value="C:cell outer membrane"/>
    <property type="evidence" value="ECO:0007669"/>
    <property type="project" value="UniProtKB-SubCell"/>
</dbReference>
<evidence type="ECO:0000256" key="7">
    <source>
        <dbReference type="ARBA" id="ARBA00023237"/>
    </source>
</evidence>
<dbReference type="InterPro" id="IPR000531">
    <property type="entry name" value="Beta-barrel_TonB"/>
</dbReference>
<name>A0A921KZF6_9BACT</name>
<gene>
    <name evidence="12" type="ORF">K8V05_13515</name>
</gene>
<dbReference type="EMBL" id="DYVS01000256">
    <property type="protein sequence ID" value="HJF71766.1"/>
    <property type="molecule type" value="Genomic_DNA"/>
</dbReference>
<evidence type="ECO:0000256" key="6">
    <source>
        <dbReference type="ARBA" id="ARBA00023136"/>
    </source>
</evidence>
<keyword evidence="2 8" id="KW-0813">Transport</keyword>
<dbReference type="AlphaFoldDB" id="A0A921KZF6"/>
<dbReference type="NCBIfam" id="TIGR04056">
    <property type="entry name" value="OMP_RagA_SusC"/>
    <property type="match status" value="1"/>
</dbReference>
<comment type="subcellular location">
    <subcellularLocation>
        <location evidence="1 8">Cell outer membrane</location>
        <topology evidence="1 8">Multi-pass membrane protein</topology>
    </subcellularLocation>
</comment>
<evidence type="ECO:0000256" key="3">
    <source>
        <dbReference type="ARBA" id="ARBA00022452"/>
    </source>
</evidence>
<dbReference type="NCBIfam" id="TIGR04057">
    <property type="entry name" value="SusC_RagA_signa"/>
    <property type="match status" value="1"/>
</dbReference>
<accession>A0A921KZF6</accession>
<dbReference type="Pfam" id="PF00593">
    <property type="entry name" value="TonB_dep_Rec_b-barrel"/>
    <property type="match status" value="1"/>
</dbReference>
<evidence type="ECO:0000256" key="9">
    <source>
        <dbReference type="RuleBase" id="RU003357"/>
    </source>
</evidence>
<evidence type="ECO:0000256" key="2">
    <source>
        <dbReference type="ARBA" id="ARBA00022448"/>
    </source>
</evidence>